<evidence type="ECO:0000313" key="2">
    <source>
        <dbReference type="EMBL" id="SDH45137.1"/>
    </source>
</evidence>
<dbReference type="PANTHER" id="PTHR36448:SF2">
    <property type="entry name" value="CUPIN TYPE-1 DOMAIN-CONTAINING PROTEIN"/>
    <property type="match status" value="1"/>
</dbReference>
<dbReference type="AlphaFoldDB" id="A0A1G8CI69"/>
<evidence type="ECO:0000313" key="3">
    <source>
        <dbReference type="Proteomes" id="UP000199017"/>
    </source>
</evidence>
<dbReference type="InterPro" id="IPR047121">
    <property type="entry name" value="YjiB-like"/>
</dbReference>
<keyword evidence="3" id="KW-1185">Reference proteome</keyword>
<dbReference type="RefSeq" id="WP_245917755.1">
    <property type="nucleotide sequence ID" value="NZ_FNDU01000001.1"/>
</dbReference>
<organism evidence="2 3">
    <name type="scientific">Alteribacillus bidgolensis</name>
    <dbReference type="NCBI Taxonomy" id="930129"/>
    <lineage>
        <taxon>Bacteria</taxon>
        <taxon>Bacillati</taxon>
        <taxon>Bacillota</taxon>
        <taxon>Bacilli</taxon>
        <taxon>Bacillales</taxon>
        <taxon>Bacillaceae</taxon>
        <taxon>Alteribacillus</taxon>
    </lineage>
</organism>
<proteinExistence type="predicted"/>
<gene>
    <name evidence="2" type="ORF">SAMN05216352_101330</name>
</gene>
<dbReference type="Proteomes" id="UP000199017">
    <property type="component" value="Unassembled WGS sequence"/>
</dbReference>
<dbReference type="Gene3D" id="2.60.120.10">
    <property type="entry name" value="Jelly Rolls"/>
    <property type="match status" value="1"/>
</dbReference>
<dbReference type="InterPro" id="IPR014710">
    <property type="entry name" value="RmlC-like_jellyroll"/>
</dbReference>
<dbReference type="CDD" id="cd02219">
    <property type="entry name" value="cupin_YjlB-like"/>
    <property type="match status" value="1"/>
</dbReference>
<dbReference type="InterPro" id="IPR014500">
    <property type="entry name" value="UCP019307_cupin"/>
</dbReference>
<dbReference type="STRING" id="930129.SAMN05216352_101330"/>
<reference evidence="2 3" key="1">
    <citation type="submission" date="2016-10" db="EMBL/GenBank/DDBJ databases">
        <authorList>
            <person name="de Groot N.N."/>
        </authorList>
    </citation>
    <scope>NUCLEOTIDE SEQUENCE [LARGE SCALE GENOMIC DNA]</scope>
    <source>
        <strain evidence="3">P4B,CCM 7963,CECT 7998,DSM 25260,IBRC-M 10614,KCTC 13821</strain>
    </source>
</reference>
<dbReference type="EMBL" id="FNDU01000001">
    <property type="protein sequence ID" value="SDH45137.1"/>
    <property type="molecule type" value="Genomic_DNA"/>
</dbReference>
<sequence length="169" mass="19036">MKKQKITSMTFTDDGSIPNNEKLPVLLYSAVFANEPEACQDTFHHNNWKNSWRGDVLDYHHYHSDSHEVLGVLKGSVRIKLGGKKGTAFDLEAGDVIVLPAGTGHKKMSSSFDFRMTGAYPNGSNYNLKTGERKERPEVMEDIKNVPLPKFDPVFGKDGPLIKKWIEEK</sequence>
<dbReference type="InterPro" id="IPR011051">
    <property type="entry name" value="RmlC_Cupin_sf"/>
</dbReference>
<dbReference type="PIRSF" id="PIRSF019307">
    <property type="entry name" value="UCP019307"/>
    <property type="match status" value="1"/>
</dbReference>
<accession>A0A1G8CI69</accession>
<name>A0A1G8CI69_9BACI</name>
<evidence type="ECO:0000259" key="1">
    <source>
        <dbReference type="Pfam" id="PF07883"/>
    </source>
</evidence>
<dbReference type="SUPFAM" id="SSF51182">
    <property type="entry name" value="RmlC-like cupins"/>
    <property type="match status" value="1"/>
</dbReference>
<dbReference type="InterPro" id="IPR013096">
    <property type="entry name" value="Cupin_2"/>
</dbReference>
<protein>
    <submittedName>
        <fullName evidence="2">Uncharacterized protein YjlB</fullName>
    </submittedName>
</protein>
<dbReference type="Pfam" id="PF07883">
    <property type="entry name" value="Cupin_2"/>
    <property type="match status" value="1"/>
</dbReference>
<dbReference type="PANTHER" id="PTHR36448">
    <property type="entry name" value="BLR7373 PROTEIN"/>
    <property type="match status" value="1"/>
</dbReference>
<feature type="domain" description="Cupin type-2" evidence="1">
    <location>
        <begin position="60"/>
        <end position="106"/>
    </location>
</feature>